<dbReference type="GO" id="GO:0046166">
    <property type="term" value="P:glyceraldehyde-3-phosphate biosynthetic process"/>
    <property type="evidence" value="ECO:0007669"/>
    <property type="project" value="TreeGrafter"/>
</dbReference>
<comment type="subcellular location">
    <subcellularLocation>
        <location evidence="8 9">Cytoplasm</location>
    </subcellularLocation>
</comment>
<dbReference type="CDD" id="cd00311">
    <property type="entry name" value="TIM"/>
    <property type="match status" value="1"/>
</dbReference>
<feature type="active site" description="Electrophile" evidence="8">
    <location>
        <position position="92"/>
    </location>
</feature>
<keyword evidence="6 8" id="KW-0324">Glycolysis</keyword>
<keyword evidence="11" id="KW-1185">Reference proteome</keyword>
<dbReference type="EC" id="5.3.1.1" evidence="8 9"/>
<dbReference type="PANTHER" id="PTHR21139:SF42">
    <property type="entry name" value="TRIOSEPHOSPHATE ISOMERASE"/>
    <property type="match status" value="1"/>
</dbReference>
<dbReference type="PROSITE" id="PS00171">
    <property type="entry name" value="TIM_1"/>
    <property type="match status" value="1"/>
</dbReference>
<keyword evidence="5 8" id="KW-0963">Cytoplasm</keyword>
<dbReference type="PROSITE" id="PS51440">
    <property type="entry name" value="TIM_2"/>
    <property type="match status" value="1"/>
</dbReference>
<dbReference type="PANTHER" id="PTHR21139">
    <property type="entry name" value="TRIOSEPHOSPHATE ISOMERASE"/>
    <property type="match status" value="1"/>
</dbReference>
<dbReference type="GO" id="GO:0019563">
    <property type="term" value="P:glycerol catabolic process"/>
    <property type="evidence" value="ECO:0007669"/>
    <property type="project" value="TreeGrafter"/>
</dbReference>
<dbReference type="UniPathway" id="UPA00138"/>
<dbReference type="GO" id="GO:0006096">
    <property type="term" value="P:glycolytic process"/>
    <property type="evidence" value="ECO:0007669"/>
    <property type="project" value="UniProtKB-UniRule"/>
</dbReference>
<evidence type="ECO:0000256" key="6">
    <source>
        <dbReference type="ARBA" id="ARBA00023152"/>
    </source>
</evidence>
<dbReference type="RefSeq" id="WP_091191603.1">
    <property type="nucleotide sequence ID" value="NZ_FOVE01000004.1"/>
</dbReference>
<feature type="binding site" evidence="8">
    <location>
        <position position="166"/>
    </location>
    <ligand>
        <name>substrate</name>
    </ligand>
</feature>
<evidence type="ECO:0000256" key="8">
    <source>
        <dbReference type="HAMAP-Rule" id="MF_00147"/>
    </source>
</evidence>
<dbReference type="STRING" id="83765.SAMN05660284_00769"/>
<dbReference type="OrthoDB" id="9809429at2"/>
<evidence type="ECO:0000313" key="11">
    <source>
        <dbReference type="Proteomes" id="UP000242869"/>
    </source>
</evidence>
<evidence type="ECO:0000256" key="7">
    <source>
        <dbReference type="ARBA" id="ARBA00023235"/>
    </source>
</evidence>
<feature type="active site" description="Proton acceptor" evidence="8">
    <location>
        <position position="160"/>
    </location>
</feature>
<dbReference type="SUPFAM" id="SSF51351">
    <property type="entry name" value="Triosephosphate isomerase (TIM)"/>
    <property type="match status" value="1"/>
</dbReference>
<dbReference type="NCBIfam" id="TIGR00419">
    <property type="entry name" value="tim"/>
    <property type="match status" value="1"/>
</dbReference>
<dbReference type="Proteomes" id="UP000242869">
    <property type="component" value="Unassembled WGS sequence"/>
</dbReference>
<reference evidence="11" key="1">
    <citation type="submission" date="2016-10" db="EMBL/GenBank/DDBJ databases">
        <authorList>
            <person name="Varghese N."/>
            <person name="Submissions S."/>
        </authorList>
    </citation>
    <scope>NUCLEOTIDE SEQUENCE [LARGE SCALE GENOMIC DNA]</scope>
    <source>
        <strain evidence="11">DSM 6150</strain>
    </source>
</reference>
<comment type="catalytic activity">
    <reaction evidence="8 9">
        <text>D-glyceraldehyde 3-phosphate = dihydroxyacetone phosphate</text>
        <dbReference type="Rhea" id="RHEA:18585"/>
        <dbReference type="ChEBI" id="CHEBI:57642"/>
        <dbReference type="ChEBI" id="CHEBI:59776"/>
        <dbReference type="EC" id="5.3.1.1"/>
    </reaction>
</comment>
<evidence type="ECO:0000256" key="1">
    <source>
        <dbReference type="ARBA" id="ARBA00004680"/>
    </source>
</evidence>
<dbReference type="InterPro" id="IPR022896">
    <property type="entry name" value="TrioseP_Isoase_bac/euk"/>
</dbReference>
<evidence type="ECO:0000256" key="5">
    <source>
        <dbReference type="ARBA" id="ARBA00022490"/>
    </source>
</evidence>
<dbReference type="UniPathway" id="UPA00109">
    <property type="reaction ID" value="UER00189"/>
</dbReference>
<evidence type="ECO:0000313" key="10">
    <source>
        <dbReference type="EMBL" id="SFN17957.1"/>
    </source>
</evidence>
<keyword evidence="4 8" id="KW-0312">Gluconeogenesis</keyword>
<keyword evidence="7 8" id="KW-0413">Isomerase</keyword>
<evidence type="ECO:0000256" key="9">
    <source>
        <dbReference type="RuleBase" id="RU363013"/>
    </source>
</evidence>
<accession>A0A1I4WWS6</accession>
<dbReference type="FunFam" id="3.20.20.70:FF:000016">
    <property type="entry name" value="Triosephosphate isomerase"/>
    <property type="match status" value="1"/>
</dbReference>
<comment type="pathway">
    <text evidence="8 9">Carbohydrate biosynthesis; gluconeogenesis.</text>
</comment>
<dbReference type="InterPro" id="IPR000652">
    <property type="entry name" value="Triosephosphate_isomerase"/>
</dbReference>
<dbReference type="GO" id="GO:0004807">
    <property type="term" value="F:triose-phosphate isomerase activity"/>
    <property type="evidence" value="ECO:0007669"/>
    <property type="project" value="UniProtKB-UniRule"/>
</dbReference>
<comment type="similarity">
    <text evidence="3 8 9">Belongs to the triosephosphate isomerase family.</text>
</comment>
<dbReference type="InterPro" id="IPR013785">
    <property type="entry name" value="Aldolase_TIM"/>
</dbReference>
<proteinExistence type="inferred from homology"/>
<dbReference type="AlphaFoldDB" id="A0A1I4WWS6"/>
<dbReference type="HAMAP" id="MF_00147_B">
    <property type="entry name" value="TIM_B"/>
    <property type="match status" value="1"/>
</dbReference>
<gene>
    <name evidence="8" type="primary">tpiA</name>
    <name evidence="10" type="ORF">SAMN05660284_00769</name>
</gene>
<evidence type="ECO:0000256" key="3">
    <source>
        <dbReference type="ARBA" id="ARBA00007422"/>
    </source>
</evidence>
<dbReference type="InterPro" id="IPR020861">
    <property type="entry name" value="Triosephosphate_isomerase_AS"/>
</dbReference>
<dbReference type="InterPro" id="IPR035990">
    <property type="entry name" value="TIM_sf"/>
</dbReference>
<feature type="binding site" evidence="8">
    <location>
        <position position="198"/>
    </location>
    <ligand>
        <name>substrate</name>
    </ligand>
</feature>
<dbReference type="EMBL" id="FOVE01000004">
    <property type="protein sequence ID" value="SFN17957.1"/>
    <property type="molecule type" value="Genomic_DNA"/>
</dbReference>
<comment type="pathway">
    <text evidence="2">Carbohydrate metabolism; erythritol degradation.</text>
</comment>
<sequence>MSKQFVIGNWKLNGNSDQIKSVLGAVAQHQFAAEVGVCVPFPYLALAAETLKGGSVQLGAQDVSRYASGAYTGEVSAPMLKEIGCRMALVAHSERRQLFAETTETAALKIRLCIDAGLLPVYCVGESTEERNAGKMQETIATQLDAVKDLPVDQYTIAYEPTWAIGTGASASPGQIAEVHGFIKDKLGNGARVFYGGSVKGSNAASVLATPGVDGVLVGGASLNAQEFVEICKAAR</sequence>
<dbReference type="Pfam" id="PF00121">
    <property type="entry name" value="TIM"/>
    <property type="match status" value="1"/>
</dbReference>
<dbReference type="GO" id="GO:0005829">
    <property type="term" value="C:cytosol"/>
    <property type="evidence" value="ECO:0007669"/>
    <property type="project" value="TreeGrafter"/>
</dbReference>
<dbReference type="Gene3D" id="3.20.20.70">
    <property type="entry name" value="Aldolase class I"/>
    <property type="match status" value="1"/>
</dbReference>
<dbReference type="GO" id="GO:0006094">
    <property type="term" value="P:gluconeogenesis"/>
    <property type="evidence" value="ECO:0007669"/>
    <property type="project" value="UniProtKB-UniRule"/>
</dbReference>
<evidence type="ECO:0000256" key="4">
    <source>
        <dbReference type="ARBA" id="ARBA00022432"/>
    </source>
</evidence>
<organism evidence="10 11">
    <name type="scientific">Formivibrio citricus</name>
    <dbReference type="NCBI Taxonomy" id="83765"/>
    <lineage>
        <taxon>Bacteria</taxon>
        <taxon>Pseudomonadati</taxon>
        <taxon>Pseudomonadota</taxon>
        <taxon>Betaproteobacteria</taxon>
        <taxon>Neisseriales</taxon>
        <taxon>Chitinibacteraceae</taxon>
        <taxon>Formivibrio</taxon>
    </lineage>
</organism>
<comment type="pathway">
    <text evidence="1 8 9">Carbohydrate degradation; glycolysis; D-glyceraldehyde 3-phosphate from glycerone phosphate: step 1/1.</text>
</comment>
<evidence type="ECO:0000256" key="2">
    <source>
        <dbReference type="ARBA" id="ARBA00004939"/>
    </source>
</evidence>
<feature type="binding site" evidence="8">
    <location>
        <begin position="9"/>
        <end position="11"/>
    </location>
    <ligand>
        <name>substrate</name>
    </ligand>
</feature>
<name>A0A1I4WWS6_9NEIS</name>
<protein>
    <recommendedName>
        <fullName evidence="8 9">Triosephosphate isomerase</fullName>
        <shortName evidence="8">TIM</shortName>
        <shortName evidence="8">TPI</shortName>
        <ecNumber evidence="8 9">5.3.1.1</ecNumber>
    </recommendedName>
    <alternativeName>
        <fullName evidence="8">Triose-phosphate isomerase</fullName>
    </alternativeName>
</protein>
<comment type="function">
    <text evidence="8">Involved in the gluconeogenesis. Catalyzes stereospecifically the conversion of dihydroxyacetone phosphate (DHAP) to D-glyceraldehyde-3-phosphate (G3P).</text>
</comment>
<feature type="binding site" evidence="8">
    <location>
        <begin position="219"/>
        <end position="220"/>
    </location>
    <ligand>
        <name>substrate</name>
    </ligand>
</feature>
<comment type="subunit">
    <text evidence="8 9">Homodimer.</text>
</comment>